<accession>A0ABU8G0D2</accession>
<dbReference type="EMBL" id="JBAWSV010000007">
    <property type="protein sequence ID" value="MEI4831592.1"/>
    <property type="molecule type" value="Genomic_DNA"/>
</dbReference>
<evidence type="ECO:0000313" key="2">
    <source>
        <dbReference type="EMBL" id="MEI4831592.1"/>
    </source>
</evidence>
<feature type="transmembrane region" description="Helical" evidence="1">
    <location>
        <begin position="9"/>
        <end position="27"/>
    </location>
</feature>
<evidence type="ECO:0000313" key="3">
    <source>
        <dbReference type="Proteomes" id="UP001367922"/>
    </source>
</evidence>
<keyword evidence="1" id="KW-0472">Membrane</keyword>
<keyword evidence="1" id="KW-0812">Transmembrane</keyword>
<sequence>MFIKSVNLAVRFLLELCALASLGYWGFQVGKSAYTKFVFGIGSPLLLAILWGTFIAPKASLKLPEPYRFMLEFVIFGAASFALHFVDKTILAIILGMVFIINRILLIIWKQ</sequence>
<protein>
    <submittedName>
        <fullName evidence="2">YrdB family protein</fullName>
    </submittedName>
</protein>
<keyword evidence="1" id="KW-1133">Transmembrane helix</keyword>
<feature type="transmembrane region" description="Helical" evidence="1">
    <location>
        <begin position="90"/>
        <end position="109"/>
    </location>
</feature>
<dbReference type="Pfam" id="PF10823">
    <property type="entry name" value="DUF2568"/>
    <property type="match status" value="1"/>
</dbReference>
<feature type="transmembrane region" description="Helical" evidence="1">
    <location>
        <begin position="33"/>
        <end position="55"/>
    </location>
</feature>
<dbReference type="InterPro" id="IPR021214">
    <property type="entry name" value="DUF2568"/>
</dbReference>
<reference evidence="2 3" key="1">
    <citation type="submission" date="2024-01" db="EMBL/GenBank/DDBJ databases">
        <title>Seven novel Bacillus-like species.</title>
        <authorList>
            <person name="Liu G."/>
        </authorList>
    </citation>
    <scope>NUCLEOTIDE SEQUENCE [LARGE SCALE GENOMIC DNA]</scope>
    <source>
        <strain evidence="2 3">FJAT-53711</strain>
    </source>
</reference>
<dbReference type="RefSeq" id="WP_336483659.1">
    <property type="nucleotide sequence ID" value="NZ_JBAWSV010000007.1"/>
</dbReference>
<name>A0ABU8G0D2_9BACI</name>
<comment type="caution">
    <text evidence="2">The sequence shown here is derived from an EMBL/GenBank/DDBJ whole genome shotgun (WGS) entry which is preliminary data.</text>
</comment>
<evidence type="ECO:0000256" key="1">
    <source>
        <dbReference type="SAM" id="Phobius"/>
    </source>
</evidence>
<keyword evidence="3" id="KW-1185">Reference proteome</keyword>
<organism evidence="2 3">
    <name type="scientific">Bacillus yunxiaonensis</name>
    <dbReference type="NCBI Taxonomy" id="3127665"/>
    <lineage>
        <taxon>Bacteria</taxon>
        <taxon>Bacillati</taxon>
        <taxon>Bacillota</taxon>
        <taxon>Bacilli</taxon>
        <taxon>Bacillales</taxon>
        <taxon>Bacillaceae</taxon>
        <taxon>Bacillus</taxon>
    </lineage>
</organism>
<gene>
    <name evidence="2" type="ORF">WAX78_19375</name>
</gene>
<feature type="transmembrane region" description="Helical" evidence="1">
    <location>
        <begin position="67"/>
        <end position="84"/>
    </location>
</feature>
<proteinExistence type="predicted"/>
<dbReference type="Proteomes" id="UP001367922">
    <property type="component" value="Unassembled WGS sequence"/>
</dbReference>